<dbReference type="SUPFAM" id="SSF51735">
    <property type="entry name" value="NAD(P)-binding Rossmann-fold domains"/>
    <property type="match status" value="1"/>
</dbReference>
<dbReference type="Pfam" id="PF00479">
    <property type="entry name" value="G6PD_N"/>
    <property type="match status" value="1"/>
</dbReference>
<dbReference type="GO" id="GO:0005829">
    <property type="term" value="C:cytosol"/>
    <property type="evidence" value="ECO:0007669"/>
    <property type="project" value="TreeGrafter"/>
</dbReference>
<dbReference type="GO" id="GO:0004345">
    <property type="term" value="F:glucose-6-phosphate dehydrogenase activity"/>
    <property type="evidence" value="ECO:0007669"/>
    <property type="project" value="InterPro"/>
</dbReference>
<evidence type="ECO:0000256" key="2">
    <source>
        <dbReference type="ARBA" id="ARBA00009975"/>
    </source>
</evidence>
<dbReference type="Pfam" id="PF02781">
    <property type="entry name" value="G6PD_C"/>
    <property type="match status" value="1"/>
</dbReference>
<dbReference type="Gene3D" id="3.40.50.720">
    <property type="entry name" value="NAD(P)-binding Rossmann-like Domain"/>
    <property type="match status" value="1"/>
</dbReference>
<evidence type="ECO:0000256" key="3">
    <source>
        <dbReference type="ARBA" id="ARBA00022526"/>
    </source>
</evidence>
<dbReference type="InterPro" id="IPR022674">
    <property type="entry name" value="G6P_DH_NAD-bd"/>
</dbReference>
<evidence type="ECO:0000259" key="8">
    <source>
        <dbReference type="Pfam" id="PF02781"/>
    </source>
</evidence>
<dbReference type="HAMAP" id="MF_00966">
    <property type="entry name" value="G6PD"/>
    <property type="match status" value="1"/>
</dbReference>
<dbReference type="GO" id="GO:0006006">
    <property type="term" value="P:glucose metabolic process"/>
    <property type="evidence" value="ECO:0007669"/>
    <property type="project" value="UniProtKB-KW"/>
</dbReference>
<dbReference type="UniPathway" id="UPA00115">
    <property type="reaction ID" value="UER00408"/>
</dbReference>
<name>A0A7V2WSZ7_9BACT</name>
<dbReference type="InterPro" id="IPR022675">
    <property type="entry name" value="G6P_DH_C"/>
</dbReference>
<organism evidence="9">
    <name type="scientific">Dissulfuribacter thermophilus</name>
    <dbReference type="NCBI Taxonomy" id="1156395"/>
    <lineage>
        <taxon>Bacteria</taxon>
        <taxon>Pseudomonadati</taxon>
        <taxon>Thermodesulfobacteriota</taxon>
        <taxon>Dissulfuribacteria</taxon>
        <taxon>Dissulfuribacterales</taxon>
        <taxon>Dissulfuribacteraceae</taxon>
        <taxon>Dissulfuribacter</taxon>
    </lineage>
</organism>
<dbReference type="GO" id="GO:0009051">
    <property type="term" value="P:pentose-phosphate shunt, oxidative branch"/>
    <property type="evidence" value="ECO:0007669"/>
    <property type="project" value="TreeGrafter"/>
</dbReference>
<comment type="pathway">
    <text evidence="1">Carbohydrate degradation; pentose phosphate pathway; D-ribulose 5-phosphate from D-glucose 6-phosphate (oxidative stage): step 1/3.</text>
</comment>
<dbReference type="PANTHER" id="PTHR23429:SF0">
    <property type="entry name" value="GLUCOSE-6-PHOSPHATE 1-DEHYDROGENASE"/>
    <property type="match status" value="1"/>
</dbReference>
<comment type="caution">
    <text evidence="9">The sequence shown here is derived from an EMBL/GenBank/DDBJ whole genome shotgun (WGS) entry which is preliminary data.</text>
</comment>
<dbReference type="SUPFAM" id="SSF55347">
    <property type="entry name" value="Glyceraldehyde-3-phosphate dehydrogenase-like, C-terminal domain"/>
    <property type="match status" value="1"/>
</dbReference>
<dbReference type="Gene3D" id="3.30.360.10">
    <property type="entry name" value="Dihydrodipicolinate Reductase, domain 2"/>
    <property type="match status" value="1"/>
</dbReference>
<dbReference type="InterPro" id="IPR001282">
    <property type="entry name" value="G6P_DH"/>
</dbReference>
<evidence type="ECO:0000256" key="6">
    <source>
        <dbReference type="ARBA" id="ARBA00023277"/>
    </source>
</evidence>
<dbReference type="PANTHER" id="PTHR23429">
    <property type="entry name" value="GLUCOSE-6-PHOSPHATE 1-DEHYDROGENASE G6PD"/>
    <property type="match status" value="1"/>
</dbReference>
<dbReference type="PROSITE" id="PS00069">
    <property type="entry name" value="G6P_DEHYDROGENASE"/>
    <property type="match status" value="1"/>
</dbReference>
<dbReference type="AlphaFoldDB" id="A0A7V2WSZ7"/>
<dbReference type="FunFam" id="3.30.360.10:FF:000011">
    <property type="entry name" value="Glucose-6-phosphate 1-dehydrogenase"/>
    <property type="match status" value="1"/>
</dbReference>
<feature type="domain" description="Glucose-6-phosphate dehydrogenase NAD-binding" evidence="7">
    <location>
        <begin position="3"/>
        <end position="48"/>
    </location>
</feature>
<evidence type="ECO:0000256" key="4">
    <source>
        <dbReference type="ARBA" id="ARBA00022857"/>
    </source>
</evidence>
<keyword evidence="6" id="KW-0119">Carbohydrate metabolism</keyword>
<keyword evidence="4" id="KW-0521">NADP</keyword>
<protein>
    <submittedName>
        <fullName evidence="9">Glucose-6-phosphate dehydrogenase</fullName>
    </submittedName>
</protein>
<evidence type="ECO:0000256" key="5">
    <source>
        <dbReference type="ARBA" id="ARBA00023002"/>
    </source>
</evidence>
<gene>
    <name evidence="9" type="primary">zwf</name>
    <name evidence="9" type="ORF">ENJ63_04680</name>
</gene>
<dbReference type="GO" id="GO:0050661">
    <property type="term" value="F:NADP binding"/>
    <property type="evidence" value="ECO:0007669"/>
    <property type="project" value="InterPro"/>
</dbReference>
<feature type="domain" description="Glucose-6-phosphate dehydrogenase C-terminal" evidence="8">
    <location>
        <begin position="51"/>
        <end position="350"/>
    </location>
</feature>
<comment type="similarity">
    <text evidence="2">Belongs to the glucose-6-phosphate dehydrogenase family.</text>
</comment>
<feature type="non-terminal residue" evidence="9">
    <location>
        <position position="1"/>
    </location>
</feature>
<keyword evidence="5" id="KW-0560">Oxidoreductase</keyword>
<sequence length="351" mass="40089">GDTRVVLEKPIGKDLESSREINDMVARFFDEGQIYRIDHYLGKETVLNLIALRFANSIFTTNWDHNTIDHVQITVAEQVGIEGRWGYFDQSGQLRDMVQNHLMQILTLIAMEPPVTLDAESLRNEKLKVLKALRPITEDNVDEKVVRGQYGPGFVKGRPVPGYLEEEGANPESTTETFVAIRVDIDNWRWADVPFYLRTGKAMATKRSEVVISFKRLPHNIFASSYKSLPPNKLIIKLQPDEGVEIEMLNKVPGLGQGVRLQRTMLDLSFSDAFKGQRIADAYERLILEIMNGNQALFVHRDEVELSWKWIDSIHEAWEKSEERPKPYPAGSWGPVASVALLARDGREWEE</sequence>
<evidence type="ECO:0000313" key="9">
    <source>
        <dbReference type="EMBL" id="HFC47159.1"/>
    </source>
</evidence>
<keyword evidence="3" id="KW-0313">Glucose metabolism</keyword>
<dbReference type="InterPro" id="IPR019796">
    <property type="entry name" value="G6P_DH_AS"/>
</dbReference>
<reference evidence="9" key="1">
    <citation type="journal article" date="2020" name="mSystems">
        <title>Genome- and Community-Level Interaction Insights into Carbon Utilization and Element Cycling Functions of Hydrothermarchaeota in Hydrothermal Sediment.</title>
        <authorList>
            <person name="Zhou Z."/>
            <person name="Liu Y."/>
            <person name="Xu W."/>
            <person name="Pan J."/>
            <person name="Luo Z.H."/>
            <person name="Li M."/>
        </authorList>
    </citation>
    <scope>NUCLEOTIDE SEQUENCE [LARGE SCALE GENOMIC DNA]</scope>
    <source>
        <strain evidence="9">HyVt-503</strain>
    </source>
</reference>
<dbReference type="EMBL" id="DRND01000373">
    <property type="protein sequence ID" value="HFC47159.1"/>
    <property type="molecule type" value="Genomic_DNA"/>
</dbReference>
<evidence type="ECO:0000256" key="1">
    <source>
        <dbReference type="ARBA" id="ARBA00004937"/>
    </source>
</evidence>
<proteinExistence type="inferred from homology"/>
<dbReference type="Proteomes" id="UP000885797">
    <property type="component" value="Unassembled WGS sequence"/>
</dbReference>
<dbReference type="PRINTS" id="PR00079">
    <property type="entry name" value="G6PDHDRGNASE"/>
</dbReference>
<dbReference type="NCBIfam" id="TIGR00871">
    <property type="entry name" value="zwf"/>
    <property type="match status" value="1"/>
</dbReference>
<dbReference type="InterPro" id="IPR036291">
    <property type="entry name" value="NAD(P)-bd_dom_sf"/>
</dbReference>
<evidence type="ECO:0000259" key="7">
    <source>
        <dbReference type="Pfam" id="PF00479"/>
    </source>
</evidence>
<accession>A0A7V2WSZ7</accession>